<organism evidence="2 3">
    <name type="scientific">Symbiobacterium terraclitae</name>
    <dbReference type="NCBI Taxonomy" id="557451"/>
    <lineage>
        <taxon>Bacteria</taxon>
        <taxon>Bacillati</taxon>
        <taxon>Bacillota</taxon>
        <taxon>Clostridia</taxon>
        <taxon>Eubacteriales</taxon>
        <taxon>Symbiobacteriaceae</taxon>
        <taxon>Symbiobacterium</taxon>
    </lineage>
</organism>
<evidence type="ECO:0000259" key="1">
    <source>
        <dbReference type="PROSITE" id="PS50851"/>
    </source>
</evidence>
<gene>
    <name evidence="2" type="ORF">J2Z79_001030</name>
</gene>
<reference evidence="2 3" key="1">
    <citation type="submission" date="2021-03" db="EMBL/GenBank/DDBJ databases">
        <title>Genomic Encyclopedia of Type Strains, Phase IV (KMG-IV): sequencing the most valuable type-strain genomes for metagenomic binning, comparative biology and taxonomic classification.</title>
        <authorList>
            <person name="Goeker M."/>
        </authorList>
    </citation>
    <scope>NUCLEOTIDE SEQUENCE [LARGE SCALE GENOMIC DNA]</scope>
    <source>
        <strain evidence="2 3">DSM 27138</strain>
    </source>
</reference>
<keyword evidence="3" id="KW-1185">Reference proteome</keyword>
<proteinExistence type="predicted"/>
<dbReference type="InterPro" id="IPR039315">
    <property type="entry name" value="CheW"/>
</dbReference>
<comment type="caution">
    <text evidence="2">The sequence shown here is derived from an EMBL/GenBank/DDBJ whole genome shotgun (WGS) entry which is preliminary data.</text>
</comment>
<sequence length="159" mass="17647">MVQEQREQQQAISQIVVFRLDDEYYGADIAVVREVVPLQRVTPVPRTPDYVKGVINLRGRVIPVIDLRRRLGLPEGQVTKATRIAVAEVAGDQVGMIVDAVEEVARVSSDAIEPPSALMAKLDRDNVLGVAKVADRLITLLDLRRILVREDRKSPVAPH</sequence>
<dbReference type="Gene3D" id="2.30.30.40">
    <property type="entry name" value="SH3 Domains"/>
    <property type="match status" value="1"/>
</dbReference>
<protein>
    <submittedName>
        <fullName evidence="2">Purine-binding chemotaxis protein CheW</fullName>
    </submittedName>
</protein>
<dbReference type="Pfam" id="PF01584">
    <property type="entry name" value="CheW"/>
    <property type="match status" value="1"/>
</dbReference>
<feature type="domain" description="CheW-like" evidence="1">
    <location>
        <begin position="12"/>
        <end position="152"/>
    </location>
</feature>
<dbReference type="Proteomes" id="UP001519289">
    <property type="component" value="Unassembled WGS sequence"/>
</dbReference>
<dbReference type="SMART" id="SM00260">
    <property type="entry name" value="CheW"/>
    <property type="match status" value="1"/>
</dbReference>
<name>A0ABS4JQ46_9FIRM</name>
<dbReference type="InterPro" id="IPR002545">
    <property type="entry name" value="CheW-lke_dom"/>
</dbReference>
<dbReference type="PANTHER" id="PTHR22617">
    <property type="entry name" value="CHEMOTAXIS SENSOR HISTIDINE KINASE-RELATED"/>
    <property type="match status" value="1"/>
</dbReference>
<dbReference type="Gene3D" id="2.40.50.180">
    <property type="entry name" value="CheA-289, Domain 4"/>
    <property type="match status" value="1"/>
</dbReference>
<accession>A0ABS4JQ46</accession>
<dbReference type="PROSITE" id="PS50851">
    <property type="entry name" value="CHEW"/>
    <property type="match status" value="1"/>
</dbReference>
<evidence type="ECO:0000313" key="3">
    <source>
        <dbReference type="Proteomes" id="UP001519289"/>
    </source>
</evidence>
<dbReference type="InterPro" id="IPR036061">
    <property type="entry name" value="CheW-like_dom_sf"/>
</dbReference>
<dbReference type="EMBL" id="JAGGLG010000006">
    <property type="protein sequence ID" value="MBP2017645.1"/>
    <property type="molecule type" value="Genomic_DNA"/>
</dbReference>
<dbReference type="CDD" id="cd00732">
    <property type="entry name" value="CheW"/>
    <property type="match status" value="1"/>
</dbReference>
<dbReference type="RefSeq" id="WP_209465783.1">
    <property type="nucleotide sequence ID" value="NZ_JAGGLG010000006.1"/>
</dbReference>
<evidence type="ECO:0000313" key="2">
    <source>
        <dbReference type="EMBL" id="MBP2017645.1"/>
    </source>
</evidence>
<dbReference type="PANTHER" id="PTHR22617:SF23">
    <property type="entry name" value="CHEMOTAXIS PROTEIN CHEW"/>
    <property type="match status" value="1"/>
</dbReference>
<dbReference type="SUPFAM" id="SSF50341">
    <property type="entry name" value="CheW-like"/>
    <property type="match status" value="1"/>
</dbReference>